<dbReference type="GO" id="GO:0032391">
    <property type="term" value="C:photoreceptor connecting cilium"/>
    <property type="evidence" value="ECO:0007669"/>
    <property type="project" value="TreeGrafter"/>
</dbReference>
<accession>A0A7L3B292</accession>
<dbReference type="AlphaFoldDB" id="A0A7L3B292"/>
<keyword evidence="3" id="KW-1185">Reference proteome</keyword>
<dbReference type="PANTHER" id="PTHR14240">
    <property type="entry name" value="RETINITIS PIGMENTOSA GTPASE REGULATOR-INTERACTING PROTEIN"/>
    <property type="match status" value="1"/>
</dbReference>
<dbReference type="InterPro" id="IPR031139">
    <property type="entry name" value="RPGRIP1_fam"/>
</dbReference>
<dbReference type="Pfam" id="PF18111">
    <property type="entry name" value="RPGR1_C"/>
    <property type="match status" value="1"/>
</dbReference>
<organism evidence="2 3">
    <name type="scientific">Syrrhaptes paradoxus</name>
    <name type="common">Pallas's sandgrouse</name>
    <dbReference type="NCBI Taxonomy" id="302527"/>
    <lineage>
        <taxon>Eukaryota</taxon>
        <taxon>Metazoa</taxon>
        <taxon>Chordata</taxon>
        <taxon>Craniata</taxon>
        <taxon>Vertebrata</taxon>
        <taxon>Euteleostomi</taxon>
        <taxon>Archelosauria</taxon>
        <taxon>Archosauria</taxon>
        <taxon>Dinosauria</taxon>
        <taxon>Saurischia</taxon>
        <taxon>Theropoda</taxon>
        <taxon>Coelurosauria</taxon>
        <taxon>Aves</taxon>
        <taxon>Neognathae</taxon>
        <taxon>Neoaves</taxon>
        <taxon>Columbimorphae</taxon>
        <taxon>Pterocliformes</taxon>
        <taxon>Pteroclidae</taxon>
        <taxon>Syrrhaptes</taxon>
    </lineage>
</organism>
<comment type="caution">
    <text evidence="2">The sequence shown here is derived from an EMBL/GenBank/DDBJ whole genome shotgun (WGS) entry which is preliminary data.</text>
</comment>
<evidence type="ECO:0000259" key="1">
    <source>
        <dbReference type="Pfam" id="PF18111"/>
    </source>
</evidence>
<proteinExistence type="predicted"/>
<feature type="non-terminal residue" evidence="2">
    <location>
        <position position="1"/>
    </location>
</feature>
<dbReference type="EMBL" id="VZTO01018562">
    <property type="protein sequence ID" value="NXT25949.1"/>
    <property type="molecule type" value="Genomic_DNA"/>
</dbReference>
<sequence length="132" mass="15199">EKMVIEILSLRLTDSRVASDETIKQLFVECRLHNVIAEETPLSLPKPKIGQKIYYHFGCVIHVDKANNSARRDYLKSMLLQPDLHTDRLRFAVVSDPLACEQDLECQDIGFAYVSLREILQEGRDIIEQDID</sequence>
<gene>
    <name evidence="2" type="primary">Rpgrip1l</name>
    <name evidence="2" type="ORF">SYRPAR_R10561</name>
</gene>
<evidence type="ECO:0000313" key="3">
    <source>
        <dbReference type="Proteomes" id="UP000536260"/>
    </source>
</evidence>
<dbReference type="GO" id="GO:0031870">
    <property type="term" value="F:thromboxane A2 receptor binding"/>
    <property type="evidence" value="ECO:0007669"/>
    <property type="project" value="TreeGrafter"/>
</dbReference>
<dbReference type="InterPro" id="IPR041091">
    <property type="entry name" value="RPGRIP1_C"/>
</dbReference>
<evidence type="ECO:0000313" key="2">
    <source>
        <dbReference type="EMBL" id="NXT25949.1"/>
    </source>
</evidence>
<feature type="domain" description="RPGRIP1 C-terminal" evidence="1">
    <location>
        <begin position="1"/>
        <end position="132"/>
    </location>
</feature>
<dbReference type="GO" id="GO:1905515">
    <property type="term" value="P:non-motile cilium assembly"/>
    <property type="evidence" value="ECO:0007669"/>
    <property type="project" value="TreeGrafter"/>
</dbReference>
<reference evidence="2 3" key="1">
    <citation type="submission" date="2019-09" db="EMBL/GenBank/DDBJ databases">
        <title>Bird 10,000 Genomes (B10K) Project - Family phase.</title>
        <authorList>
            <person name="Zhang G."/>
        </authorList>
    </citation>
    <scope>NUCLEOTIDE SEQUENCE [LARGE SCALE GENOMIC DNA]</scope>
    <source>
        <strain evidence="2">B10K-DU-003-42</strain>
        <tissue evidence="2">Mixed tissue sample</tissue>
    </source>
</reference>
<dbReference type="Proteomes" id="UP000536260">
    <property type="component" value="Unassembled WGS sequence"/>
</dbReference>
<dbReference type="PANTHER" id="PTHR14240:SF4">
    <property type="entry name" value="PROTEIN FANTOM"/>
    <property type="match status" value="1"/>
</dbReference>
<feature type="non-terminal residue" evidence="2">
    <location>
        <position position="132"/>
    </location>
</feature>
<dbReference type="GO" id="GO:0046548">
    <property type="term" value="P:retinal rod cell development"/>
    <property type="evidence" value="ECO:0007669"/>
    <property type="project" value="TreeGrafter"/>
</dbReference>
<name>A0A7L3B292_9AVES</name>
<dbReference type="Gene3D" id="2.60.40.150">
    <property type="entry name" value="C2 domain"/>
    <property type="match status" value="1"/>
</dbReference>
<dbReference type="InterPro" id="IPR035892">
    <property type="entry name" value="C2_domain_sf"/>
</dbReference>
<protein>
    <submittedName>
        <fullName evidence="2">FTM protein</fullName>
    </submittedName>
</protein>